<proteinExistence type="predicted"/>
<dbReference type="GO" id="GO:0022857">
    <property type="term" value="F:transmembrane transporter activity"/>
    <property type="evidence" value="ECO:0007669"/>
    <property type="project" value="InterPro"/>
</dbReference>
<feature type="transmembrane region" description="Helical" evidence="7">
    <location>
        <begin position="127"/>
        <end position="150"/>
    </location>
</feature>
<organism evidence="9 10">
    <name type="scientific">Candidatus Nomurabacteria bacterium GW2011_GWA1_36_15</name>
    <dbReference type="NCBI Taxonomy" id="1618728"/>
    <lineage>
        <taxon>Bacteria</taxon>
        <taxon>Candidatus Nomuraibacteriota</taxon>
    </lineage>
</organism>
<dbReference type="SUPFAM" id="SSF103473">
    <property type="entry name" value="MFS general substrate transporter"/>
    <property type="match status" value="1"/>
</dbReference>
<feature type="non-terminal residue" evidence="9">
    <location>
        <position position="328"/>
    </location>
</feature>
<accession>A0A0G0DVX3</accession>
<evidence type="ECO:0000256" key="4">
    <source>
        <dbReference type="ARBA" id="ARBA00022692"/>
    </source>
</evidence>
<feature type="transmembrane region" description="Helical" evidence="7">
    <location>
        <begin position="206"/>
        <end position="227"/>
    </location>
</feature>
<dbReference type="PANTHER" id="PTHR23517:SF3">
    <property type="entry name" value="INTEGRAL MEMBRANE TRANSPORT PROTEIN"/>
    <property type="match status" value="1"/>
</dbReference>
<reference evidence="9 10" key="1">
    <citation type="journal article" date="2015" name="Nature">
        <title>rRNA introns, odd ribosomes, and small enigmatic genomes across a large radiation of phyla.</title>
        <authorList>
            <person name="Brown C.T."/>
            <person name="Hug L.A."/>
            <person name="Thomas B.C."/>
            <person name="Sharon I."/>
            <person name="Castelle C.J."/>
            <person name="Singh A."/>
            <person name="Wilkins M.J."/>
            <person name="Williams K.H."/>
            <person name="Banfield J.F."/>
        </authorList>
    </citation>
    <scope>NUCLEOTIDE SEQUENCE [LARGE SCALE GENOMIC DNA]</scope>
</reference>
<evidence type="ECO:0000259" key="8">
    <source>
        <dbReference type="PROSITE" id="PS50850"/>
    </source>
</evidence>
<gene>
    <name evidence="9" type="ORF">US05_C0019G0001</name>
</gene>
<evidence type="ECO:0000256" key="1">
    <source>
        <dbReference type="ARBA" id="ARBA00004651"/>
    </source>
</evidence>
<dbReference type="AlphaFoldDB" id="A0A0G0DVX3"/>
<dbReference type="PANTHER" id="PTHR23517">
    <property type="entry name" value="RESISTANCE PROTEIN MDTM, PUTATIVE-RELATED-RELATED"/>
    <property type="match status" value="1"/>
</dbReference>
<dbReference type="InterPro" id="IPR011701">
    <property type="entry name" value="MFS"/>
</dbReference>
<evidence type="ECO:0000313" key="9">
    <source>
        <dbReference type="EMBL" id="KKP97373.1"/>
    </source>
</evidence>
<feature type="transmembrane region" description="Helical" evidence="7">
    <location>
        <begin position="38"/>
        <end position="57"/>
    </location>
</feature>
<dbReference type="Pfam" id="PF07690">
    <property type="entry name" value="MFS_1"/>
    <property type="match status" value="1"/>
</dbReference>
<dbReference type="PROSITE" id="PS50850">
    <property type="entry name" value="MFS"/>
    <property type="match status" value="1"/>
</dbReference>
<feature type="transmembrane region" description="Helical" evidence="7">
    <location>
        <begin position="156"/>
        <end position="177"/>
    </location>
</feature>
<name>A0A0G0DVX3_9BACT</name>
<evidence type="ECO:0000256" key="5">
    <source>
        <dbReference type="ARBA" id="ARBA00022989"/>
    </source>
</evidence>
<evidence type="ECO:0000256" key="3">
    <source>
        <dbReference type="ARBA" id="ARBA00022475"/>
    </source>
</evidence>
<evidence type="ECO:0000256" key="7">
    <source>
        <dbReference type="SAM" id="Phobius"/>
    </source>
</evidence>
<dbReference type="Proteomes" id="UP000034606">
    <property type="component" value="Unassembled WGS sequence"/>
</dbReference>
<dbReference type="GO" id="GO:0005886">
    <property type="term" value="C:plasma membrane"/>
    <property type="evidence" value="ECO:0007669"/>
    <property type="project" value="UniProtKB-SubCell"/>
</dbReference>
<keyword evidence="4 7" id="KW-0812">Transmembrane</keyword>
<feature type="transmembrane region" description="Helical" evidence="7">
    <location>
        <begin position="69"/>
        <end position="86"/>
    </location>
</feature>
<dbReference type="InterPro" id="IPR050171">
    <property type="entry name" value="MFS_Transporters"/>
</dbReference>
<protein>
    <submittedName>
        <fullName evidence="9">Permeases of the major facilitator superfamily</fullName>
    </submittedName>
</protein>
<comment type="caution">
    <text evidence="9">The sequence shown here is derived from an EMBL/GenBank/DDBJ whole genome shotgun (WGS) entry which is preliminary data.</text>
</comment>
<feature type="transmembrane region" description="Helical" evidence="7">
    <location>
        <begin position="293"/>
        <end position="312"/>
    </location>
</feature>
<keyword evidence="5 7" id="KW-1133">Transmembrane helix</keyword>
<feature type="transmembrane region" description="Helical" evidence="7">
    <location>
        <begin position="269"/>
        <end position="287"/>
    </location>
</feature>
<evidence type="ECO:0000256" key="6">
    <source>
        <dbReference type="ARBA" id="ARBA00023136"/>
    </source>
</evidence>
<sequence length="328" mass="37601">MGHNRKVIYLAGFLFSIPVALTSYINSSFLEIYVDKNYIGIIYVIASVITILGLLKMPKILTRLGNRSTILLSYSFILLSFILLAFGNNIFIIIPAFILYFISTNFIIASLDIFVEDFSKSSHIGSFRGFYLMIINFAWIVAQLISGSIINKSSFSGIYLLAAGFIILAGIIFFLFLRDFKDPEYKKVSILKTLKIFLHNKHISKIYFSNLILQFFYAWMIIYTPIYLHEYIGFGWDKIGIIFSIMLLPFIVLDFPLGKLSDRIGEKKMLLLGFSIIALSVLVIPLITEPIFWIWALILFTTRIGAATIEVMNESYFFKIVKEEYANE</sequence>
<evidence type="ECO:0000256" key="2">
    <source>
        <dbReference type="ARBA" id="ARBA00022448"/>
    </source>
</evidence>
<dbReference type="EMBL" id="LBRM01000019">
    <property type="protein sequence ID" value="KKP97373.1"/>
    <property type="molecule type" value="Genomic_DNA"/>
</dbReference>
<feature type="transmembrane region" description="Helical" evidence="7">
    <location>
        <begin position="7"/>
        <end position="26"/>
    </location>
</feature>
<feature type="transmembrane region" description="Helical" evidence="7">
    <location>
        <begin position="92"/>
        <end position="115"/>
    </location>
</feature>
<keyword evidence="3" id="KW-1003">Cell membrane</keyword>
<evidence type="ECO:0000313" key="10">
    <source>
        <dbReference type="Proteomes" id="UP000034606"/>
    </source>
</evidence>
<keyword evidence="2" id="KW-0813">Transport</keyword>
<feature type="domain" description="Major facilitator superfamily (MFS) profile" evidence="8">
    <location>
        <begin position="4"/>
        <end position="328"/>
    </location>
</feature>
<keyword evidence="6 7" id="KW-0472">Membrane</keyword>
<comment type="subcellular location">
    <subcellularLocation>
        <location evidence="1">Cell membrane</location>
        <topology evidence="1">Multi-pass membrane protein</topology>
    </subcellularLocation>
</comment>
<dbReference type="InterPro" id="IPR036259">
    <property type="entry name" value="MFS_trans_sf"/>
</dbReference>
<feature type="transmembrane region" description="Helical" evidence="7">
    <location>
        <begin position="239"/>
        <end position="257"/>
    </location>
</feature>
<dbReference type="InterPro" id="IPR020846">
    <property type="entry name" value="MFS_dom"/>
</dbReference>
<dbReference type="Gene3D" id="1.20.1250.20">
    <property type="entry name" value="MFS general substrate transporter like domains"/>
    <property type="match status" value="2"/>
</dbReference>